<dbReference type="PROSITE" id="PS01328">
    <property type="entry name" value="4HBCOA_THIOESTERASE"/>
    <property type="match status" value="1"/>
</dbReference>
<evidence type="ECO:0000256" key="1">
    <source>
        <dbReference type="ARBA" id="ARBA00005953"/>
    </source>
</evidence>
<dbReference type="InterPro" id="IPR014166">
    <property type="entry name" value="Tol-Pal_acyl-CoA_thioesterase"/>
</dbReference>
<reference evidence="4 5" key="1">
    <citation type="submission" date="2024-09" db="EMBL/GenBank/DDBJ databases">
        <authorList>
            <person name="Sun Q."/>
            <person name="Mori K."/>
        </authorList>
    </citation>
    <scope>NUCLEOTIDE SEQUENCE [LARGE SCALE GENOMIC DNA]</scope>
    <source>
        <strain evidence="4 5">CCM 8545</strain>
    </source>
</reference>
<dbReference type="InterPro" id="IPR008272">
    <property type="entry name" value="HB-CoA_thioesterase_AS"/>
</dbReference>
<gene>
    <name evidence="4" type="primary">ybgC</name>
    <name evidence="4" type="ORF">ACFFIT_08865</name>
</gene>
<dbReference type="PANTHER" id="PTHR31793">
    <property type="entry name" value="4-HYDROXYBENZOYL-COA THIOESTERASE FAMILY MEMBER"/>
    <property type="match status" value="1"/>
</dbReference>
<dbReference type="Proteomes" id="UP001589758">
    <property type="component" value="Unassembled WGS sequence"/>
</dbReference>
<dbReference type="EMBL" id="JBHLXE010000095">
    <property type="protein sequence ID" value="MFC0180190.1"/>
    <property type="molecule type" value="Genomic_DNA"/>
</dbReference>
<dbReference type="RefSeq" id="WP_385877302.1">
    <property type="nucleotide sequence ID" value="NZ_JBHLXE010000095.1"/>
</dbReference>
<comment type="similarity">
    <text evidence="1">Belongs to the 4-hydroxybenzoyl-CoA thioesterase family.</text>
</comment>
<dbReference type="InterPro" id="IPR006683">
    <property type="entry name" value="Thioestr_dom"/>
</dbReference>
<dbReference type="PANTHER" id="PTHR31793:SF37">
    <property type="entry name" value="ACYL-COA THIOESTER HYDROLASE YBGC"/>
    <property type="match status" value="1"/>
</dbReference>
<dbReference type="InterPro" id="IPR050563">
    <property type="entry name" value="4-hydroxybenzoyl-CoA_TE"/>
</dbReference>
<evidence type="ECO:0000313" key="5">
    <source>
        <dbReference type="Proteomes" id="UP001589758"/>
    </source>
</evidence>
<protein>
    <submittedName>
        <fullName evidence="4">Tol-pal system-associated acyl-CoA thioesterase</fullName>
    </submittedName>
</protein>
<dbReference type="CDD" id="cd00586">
    <property type="entry name" value="4HBT"/>
    <property type="match status" value="1"/>
</dbReference>
<organism evidence="4 5">
    <name type="scientific">Thorsellia kenyensis</name>
    <dbReference type="NCBI Taxonomy" id="1549888"/>
    <lineage>
        <taxon>Bacteria</taxon>
        <taxon>Pseudomonadati</taxon>
        <taxon>Pseudomonadota</taxon>
        <taxon>Gammaproteobacteria</taxon>
        <taxon>Enterobacterales</taxon>
        <taxon>Thorselliaceae</taxon>
        <taxon>Thorsellia</taxon>
    </lineage>
</organism>
<evidence type="ECO:0000313" key="4">
    <source>
        <dbReference type="EMBL" id="MFC0180190.1"/>
    </source>
</evidence>
<dbReference type="SUPFAM" id="SSF54637">
    <property type="entry name" value="Thioesterase/thiol ester dehydrase-isomerase"/>
    <property type="match status" value="1"/>
</dbReference>
<dbReference type="NCBIfam" id="TIGR02799">
    <property type="entry name" value="thio_ybgC"/>
    <property type="match status" value="1"/>
</dbReference>
<dbReference type="Pfam" id="PF03061">
    <property type="entry name" value="4HBT"/>
    <property type="match status" value="1"/>
</dbReference>
<accession>A0ABV6CDI8</accession>
<comment type="caution">
    <text evidence="4">The sequence shown here is derived from an EMBL/GenBank/DDBJ whole genome shotgun (WGS) entry which is preliminary data.</text>
</comment>
<name>A0ABV6CDI8_9GAMM</name>
<keyword evidence="5" id="KW-1185">Reference proteome</keyword>
<sequence>MNLNKIYHWPIRVYYEDTDAGGVVYHARYVAFFERARTELLRTLGFSQQRLLQEDVAFAVRRMSIEFHRPAVLDDELEIETEITELNHASIIFEQRLFRKENQVLLSQANVVVASVSKTKMKAMRLPASIKNGVVL</sequence>
<evidence type="ECO:0000256" key="2">
    <source>
        <dbReference type="ARBA" id="ARBA00022801"/>
    </source>
</evidence>
<dbReference type="Gene3D" id="3.10.129.10">
    <property type="entry name" value="Hotdog Thioesterase"/>
    <property type="match status" value="1"/>
</dbReference>
<dbReference type="NCBIfam" id="TIGR00051">
    <property type="entry name" value="YbgC/FadM family acyl-CoA thioesterase"/>
    <property type="match status" value="1"/>
</dbReference>
<feature type="domain" description="Thioesterase" evidence="3">
    <location>
        <begin position="21"/>
        <end position="104"/>
    </location>
</feature>
<evidence type="ECO:0000259" key="3">
    <source>
        <dbReference type="Pfam" id="PF03061"/>
    </source>
</evidence>
<dbReference type="InterPro" id="IPR029069">
    <property type="entry name" value="HotDog_dom_sf"/>
</dbReference>
<proteinExistence type="inferred from homology"/>
<dbReference type="PIRSF" id="PIRSF003230">
    <property type="entry name" value="YbgC"/>
    <property type="match status" value="1"/>
</dbReference>
<dbReference type="InterPro" id="IPR006684">
    <property type="entry name" value="YbgC/YbaW"/>
</dbReference>
<keyword evidence="2" id="KW-0378">Hydrolase</keyword>